<reference evidence="4" key="1">
    <citation type="submission" date="2015-08" db="EMBL/GenBank/DDBJ databases">
        <title>Genome sequencing project for genomic taxonomy and phylogenomics of Bacillus-like bacteria.</title>
        <authorList>
            <person name="Liu B."/>
            <person name="Wang J."/>
            <person name="Zhu Y."/>
            <person name="Liu G."/>
            <person name="Chen Q."/>
            <person name="Chen Z."/>
            <person name="Lan J."/>
            <person name="Che J."/>
            <person name="Ge C."/>
            <person name="Shi H."/>
            <person name="Pan Z."/>
            <person name="Liu X."/>
        </authorList>
    </citation>
    <scope>NUCLEOTIDE SEQUENCE [LARGE SCALE GENOMIC DNA]</scope>
    <source>
        <strain evidence="4">FJAT-4402</strain>
    </source>
</reference>
<dbReference type="Proteomes" id="UP000067625">
    <property type="component" value="Chromosome"/>
</dbReference>
<gene>
    <name evidence="3" type="ORF">AM592_11525</name>
</gene>
<evidence type="ECO:0000259" key="2">
    <source>
        <dbReference type="Pfam" id="PF02719"/>
    </source>
</evidence>
<name>A0A0M5JA62_9BACI</name>
<dbReference type="Pfam" id="PF02719">
    <property type="entry name" value="Polysacc_synt_2"/>
    <property type="match status" value="1"/>
</dbReference>
<dbReference type="PANTHER" id="PTHR43318">
    <property type="entry name" value="UDP-N-ACETYLGLUCOSAMINE 4,6-DEHYDRATASE"/>
    <property type="match status" value="1"/>
</dbReference>
<comment type="similarity">
    <text evidence="1">Belongs to the polysaccharide synthase family.</text>
</comment>
<proteinExistence type="inferred from homology"/>
<dbReference type="InterPro" id="IPR036291">
    <property type="entry name" value="NAD(P)-bd_dom_sf"/>
</dbReference>
<organism evidence="3 4">
    <name type="scientific">Bacillus gobiensis</name>
    <dbReference type="NCBI Taxonomy" id="1441095"/>
    <lineage>
        <taxon>Bacteria</taxon>
        <taxon>Bacillati</taxon>
        <taxon>Bacillota</taxon>
        <taxon>Bacilli</taxon>
        <taxon>Bacillales</taxon>
        <taxon>Bacillaceae</taxon>
        <taxon>Bacillus</taxon>
    </lineage>
</organism>
<dbReference type="Gene3D" id="3.40.50.720">
    <property type="entry name" value="NAD(P)-binding Rossmann-like Domain"/>
    <property type="match status" value="1"/>
</dbReference>
<feature type="domain" description="Polysaccharide biosynthesis protein CapD-like" evidence="2">
    <location>
        <begin position="7"/>
        <end position="77"/>
    </location>
</feature>
<reference evidence="3 4" key="2">
    <citation type="journal article" date="2016" name="Int. J. Syst. Evol. Microbiol.">
        <title>Bacillus gobiensis sp. nov., isolated from a soil sample.</title>
        <authorList>
            <person name="Liu B."/>
            <person name="Liu G.H."/>
            <person name="Cetin S."/>
            <person name="Schumann P."/>
            <person name="Pan Z.Z."/>
            <person name="Chen Q.Q."/>
        </authorList>
    </citation>
    <scope>NUCLEOTIDE SEQUENCE [LARGE SCALE GENOMIC DNA]</scope>
    <source>
        <strain evidence="3 4">FJAT-4402</strain>
    </source>
</reference>
<evidence type="ECO:0000313" key="4">
    <source>
        <dbReference type="Proteomes" id="UP000067625"/>
    </source>
</evidence>
<dbReference type="InterPro" id="IPR051203">
    <property type="entry name" value="Polysaccharide_Synthase-Rel"/>
</dbReference>
<dbReference type="PANTHER" id="PTHR43318:SF2">
    <property type="entry name" value="UDP-N-ACETYLGLUCOSAMINE 4,6-DEHYDRATASE (INVERTING)"/>
    <property type="match status" value="1"/>
</dbReference>
<sequence>MFKNKTIFVTGGTGSWGHELVKQLLSYEPKEIRIFSRNETSQFSMKQEFDNNPKLKFLIGDIKEKDPFKKATKDFNQSTC</sequence>
<dbReference type="PATRIC" id="fig|1441095.3.peg.2510"/>
<accession>A0A0M5JA62</accession>
<dbReference type="SUPFAM" id="SSF51735">
    <property type="entry name" value="NAD(P)-binding Rossmann-fold domains"/>
    <property type="match status" value="1"/>
</dbReference>
<evidence type="ECO:0000256" key="1">
    <source>
        <dbReference type="ARBA" id="ARBA00007430"/>
    </source>
</evidence>
<evidence type="ECO:0000313" key="3">
    <source>
        <dbReference type="EMBL" id="ALC82144.1"/>
    </source>
</evidence>
<protein>
    <recommendedName>
        <fullName evidence="2">Polysaccharide biosynthesis protein CapD-like domain-containing protein</fullName>
    </recommendedName>
</protein>
<dbReference type="STRING" id="1441095.AM592_11525"/>
<keyword evidence="4" id="KW-1185">Reference proteome</keyword>
<dbReference type="OrthoDB" id="9803111at2"/>
<dbReference type="AlphaFoldDB" id="A0A0M5JA62"/>
<dbReference type="InterPro" id="IPR003869">
    <property type="entry name" value="Polysac_CapD-like"/>
</dbReference>
<dbReference type="EMBL" id="CP012600">
    <property type="protein sequence ID" value="ALC82144.1"/>
    <property type="molecule type" value="Genomic_DNA"/>
</dbReference>